<evidence type="ECO:0000313" key="1">
    <source>
        <dbReference type="EMBL" id="ORJ48911.1"/>
    </source>
</evidence>
<comment type="caution">
    <text evidence="1">The sequence shown here is derived from an EMBL/GenBank/DDBJ whole genome shotgun (WGS) entry which is preliminary data.</text>
</comment>
<name>A0ABX3UBL6_KLUIN</name>
<dbReference type="EMBL" id="MWPR01000031">
    <property type="protein sequence ID" value="ORJ48911.1"/>
    <property type="molecule type" value="Genomic_DNA"/>
</dbReference>
<reference evidence="1 2" key="1">
    <citation type="submission" date="2017-02" db="EMBL/GenBank/DDBJ databases">
        <title>Draft genome sequence of a Kluyvera intermedia isolate from a patient with a pancreatic abscess.</title>
        <authorList>
            <person name="Thele R."/>
        </authorList>
    </citation>
    <scope>NUCLEOTIDE SEQUENCE [LARGE SCALE GENOMIC DNA]</scope>
    <source>
        <strain evidence="1 2">FOSA7093</strain>
    </source>
</reference>
<gene>
    <name evidence="1" type="ORF">B2M27_18115</name>
</gene>
<protein>
    <submittedName>
        <fullName evidence="1">Uncharacterized protein</fullName>
    </submittedName>
</protein>
<proteinExistence type="predicted"/>
<sequence length="62" mass="7195">MKAAEFEHQPYLFAIVNKHYTGAIIVIKPIFKRIFTCVIRHIVIAEIYLMGVKKYQADEING</sequence>
<dbReference type="Proteomes" id="UP000192521">
    <property type="component" value="Unassembled WGS sequence"/>
</dbReference>
<evidence type="ECO:0000313" key="2">
    <source>
        <dbReference type="Proteomes" id="UP000192521"/>
    </source>
</evidence>
<keyword evidence="2" id="KW-1185">Reference proteome</keyword>
<organism evidence="1 2">
    <name type="scientific">Kluyvera intermedia</name>
    <name type="common">Enterobacter intermedius</name>
    <dbReference type="NCBI Taxonomy" id="61648"/>
    <lineage>
        <taxon>Bacteria</taxon>
        <taxon>Pseudomonadati</taxon>
        <taxon>Pseudomonadota</taxon>
        <taxon>Gammaproteobacteria</taxon>
        <taxon>Enterobacterales</taxon>
        <taxon>Enterobacteriaceae</taxon>
        <taxon>Kluyvera</taxon>
    </lineage>
</organism>
<accession>A0ABX3UBL6</accession>